<dbReference type="EMBL" id="CP009515">
    <property type="protein sequence ID" value="AKB75240.1"/>
    <property type="molecule type" value="Genomic_DNA"/>
</dbReference>
<dbReference type="KEGG" id="mls:MSLAZ_1979"/>
<proteinExistence type="predicted"/>
<protein>
    <submittedName>
        <fullName evidence="2">Transcriptional regulator, ArsR family</fullName>
    </submittedName>
</protein>
<keyword evidence="3" id="KW-1185">Reference proteome</keyword>
<dbReference type="OrthoDB" id="11410at2157"/>
<dbReference type="GeneID" id="24806768"/>
<dbReference type="InterPro" id="IPR036388">
    <property type="entry name" value="WH-like_DNA-bd_sf"/>
</dbReference>
<dbReference type="HOGENOM" id="CLU_062767_1_1_2"/>
<dbReference type="Proteomes" id="UP000033072">
    <property type="component" value="Chromosome"/>
</dbReference>
<dbReference type="PIRSF" id="PIRSF006692">
    <property type="entry name" value="TF_HTH_AF0396_prd"/>
    <property type="match status" value="1"/>
</dbReference>
<organism evidence="2 3">
    <name type="scientific">Methanosarcina lacustris Z-7289</name>
    <dbReference type="NCBI Taxonomy" id="1434111"/>
    <lineage>
        <taxon>Archaea</taxon>
        <taxon>Methanobacteriati</taxon>
        <taxon>Methanobacteriota</taxon>
        <taxon>Stenosarchaea group</taxon>
        <taxon>Methanomicrobia</taxon>
        <taxon>Methanosarcinales</taxon>
        <taxon>Methanosarcinaceae</taxon>
        <taxon>Methanosarcina</taxon>
    </lineage>
</organism>
<feature type="domain" description="Methanogenesis regulatory protein FilR1 middle" evidence="1">
    <location>
        <begin position="126"/>
        <end position="251"/>
    </location>
</feature>
<sequence>MKQSLINLILFSKRRKELLLLLREKPEDIDTIKELLNVDAGSIQPHIKKMRDAHLIIEEKKVYRLSEIGKIIVENMEPLLNTIEVFEVNEDYWKTRDLTRIPYFLLERIDELGHCELLEPDAEHLFETPRAFMEELLSSKDVFTFVSYFHPEAPSLYAGIAENGTKHVLCMTENVIERLFSSFPEEADKLSKNKNLKIFVCRKSAPIPSIVVTDRFLALKLFEKDGKLRDQILISTEKKALAWGKELFWHCIKVTESLEEKPGF</sequence>
<dbReference type="InterPro" id="IPR013561">
    <property type="entry name" value="FilR1_middle_dom"/>
</dbReference>
<dbReference type="InterPro" id="IPR016490">
    <property type="entry name" value="Tscrpt_reg_HTH_AF0396-typ3"/>
</dbReference>
<evidence type="ECO:0000313" key="3">
    <source>
        <dbReference type="Proteomes" id="UP000033072"/>
    </source>
</evidence>
<dbReference type="InterPro" id="IPR036390">
    <property type="entry name" value="WH_DNA-bd_sf"/>
</dbReference>
<accession>A0A0E3WSY2</accession>
<evidence type="ECO:0000259" key="1">
    <source>
        <dbReference type="Pfam" id="PF08350"/>
    </source>
</evidence>
<dbReference type="RefSeq" id="WP_048126610.1">
    <property type="nucleotide sequence ID" value="NZ_CP009515.1"/>
</dbReference>
<name>A0A0E3WSY2_9EURY</name>
<dbReference type="PATRIC" id="fig|1434111.4.peg.2605"/>
<gene>
    <name evidence="2" type="ORF">MSLAZ_1979</name>
</gene>
<dbReference type="SUPFAM" id="SSF46785">
    <property type="entry name" value="Winged helix' DNA-binding domain"/>
    <property type="match status" value="1"/>
</dbReference>
<dbReference type="Pfam" id="PF08350">
    <property type="entry name" value="FilR1_middle"/>
    <property type="match status" value="1"/>
</dbReference>
<reference evidence="2 3" key="1">
    <citation type="submission" date="2014-07" db="EMBL/GenBank/DDBJ databases">
        <title>Methanogenic archaea and the global carbon cycle.</title>
        <authorList>
            <person name="Henriksen J.R."/>
            <person name="Luke J."/>
            <person name="Reinhart S."/>
            <person name="Benedict M.N."/>
            <person name="Youngblut N.D."/>
            <person name="Metcalf M.E."/>
            <person name="Whitaker R.J."/>
            <person name="Metcalf W.W."/>
        </authorList>
    </citation>
    <scope>NUCLEOTIDE SEQUENCE [LARGE SCALE GENOMIC DNA]</scope>
    <source>
        <strain evidence="2 3">Z-7289</strain>
    </source>
</reference>
<dbReference type="Gene3D" id="1.10.10.10">
    <property type="entry name" value="Winged helix-like DNA-binding domain superfamily/Winged helix DNA-binding domain"/>
    <property type="match status" value="1"/>
</dbReference>
<evidence type="ECO:0000313" key="2">
    <source>
        <dbReference type="EMBL" id="AKB75240.1"/>
    </source>
</evidence>
<dbReference type="AlphaFoldDB" id="A0A0E3WSY2"/>